<keyword evidence="5" id="KW-0813">Transport</keyword>
<dbReference type="AlphaFoldDB" id="A0A426DRN8"/>
<dbReference type="GO" id="GO:0006811">
    <property type="term" value="P:monoatomic ion transport"/>
    <property type="evidence" value="ECO:0007669"/>
    <property type="project" value="UniProtKB-KW"/>
</dbReference>
<name>A0A426DRN8_9FIRM</name>
<evidence type="ECO:0000256" key="1">
    <source>
        <dbReference type="ARBA" id="ARBA00003408"/>
    </source>
</evidence>
<feature type="transmembrane region" description="Helical" evidence="13">
    <location>
        <begin position="51"/>
        <end position="80"/>
    </location>
</feature>
<keyword evidence="8 13" id="KW-0812">Transmembrane</keyword>
<evidence type="ECO:0000256" key="9">
    <source>
        <dbReference type="ARBA" id="ARBA00022989"/>
    </source>
</evidence>
<evidence type="ECO:0000313" key="15">
    <source>
        <dbReference type="Proteomes" id="UP000274920"/>
    </source>
</evidence>
<evidence type="ECO:0000256" key="8">
    <source>
        <dbReference type="ARBA" id="ARBA00022692"/>
    </source>
</evidence>
<comment type="subcellular location">
    <subcellularLocation>
        <location evidence="2">Cell membrane</location>
        <topology evidence="2">Multi-pass membrane protein</topology>
    </subcellularLocation>
</comment>
<feature type="transmembrane region" description="Helical" evidence="13">
    <location>
        <begin position="416"/>
        <end position="434"/>
    </location>
</feature>
<feature type="transmembrane region" description="Helical" evidence="13">
    <location>
        <begin position="12"/>
        <end position="31"/>
    </location>
</feature>
<comment type="function">
    <text evidence="1">Multidrug efflux pump.</text>
</comment>
<dbReference type="GO" id="GO:0042910">
    <property type="term" value="F:xenobiotic transmembrane transporter activity"/>
    <property type="evidence" value="ECO:0007669"/>
    <property type="project" value="InterPro"/>
</dbReference>
<dbReference type="PANTHER" id="PTHR43298">
    <property type="entry name" value="MULTIDRUG RESISTANCE PROTEIN NORM-RELATED"/>
    <property type="match status" value="1"/>
</dbReference>
<evidence type="ECO:0000256" key="2">
    <source>
        <dbReference type="ARBA" id="ARBA00004651"/>
    </source>
</evidence>
<dbReference type="Proteomes" id="UP000274920">
    <property type="component" value="Unassembled WGS sequence"/>
</dbReference>
<feature type="transmembrane region" description="Helical" evidence="13">
    <location>
        <begin position="315"/>
        <end position="335"/>
    </location>
</feature>
<keyword evidence="6" id="KW-0050">Antiport</keyword>
<protein>
    <recommendedName>
        <fullName evidence="4">Probable multidrug resistance protein NorM</fullName>
    </recommendedName>
    <alternativeName>
        <fullName evidence="12">Multidrug-efflux transporter</fullName>
    </alternativeName>
</protein>
<dbReference type="GO" id="GO:0015297">
    <property type="term" value="F:antiporter activity"/>
    <property type="evidence" value="ECO:0007669"/>
    <property type="project" value="UniProtKB-KW"/>
</dbReference>
<dbReference type="GO" id="GO:0005886">
    <property type="term" value="C:plasma membrane"/>
    <property type="evidence" value="ECO:0007669"/>
    <property type="project" value="UniProtKB-SubCell"/>
</dbReference>
<proteinExistence type="inferred from homology"/>
<organism evidence="14 15">
    <name type="scientific">Schaedlerella arabinosiphila</name>
    <dbReference type="NCBI Taxonomy" id="2044587"/>
    <lineage>
        <taxon>Bacteria</taxon>
        <taxon>Bacillati</taxon>
        <taxon>Bacillota</taxon>
        <taxon>Clostridia</taxon>
        <taxon>Lachnospirales</taxon>
        <taxon>Lachnospiraceae</taxon>
        <taxon>Schaedlerella</taxon>
    </lineage>
</organism>
<reference evidence="14" key="1">
    <citation type="submission" date="2018-10" db="EMBL/GenBank/DDBJ databases">
        <title>Schaedlerella arabinophila gen. nov. sp. nov., isolated from the mouse intestinal tract and comparative analysis with the genome of the closely related altered Schaedler flora strain ASF502.</title>
        <authorList>
            <person name="Miyake S."/>
            <person name="Soh M."/>
            <person name="Seedorf H."/>
        </authorList>
    </citation>
    <scope>NUCLEOTIDE SEQUENCE [LARGE SCALE GENOMIC DNA]</scope>
    <source>
        <strain evidence="14">DSM 106076</strain>
    </source>
</reference>
<keyword evidence="11 13" id="KW-0472">Membrane</keyword>
<gene>
    <name evidence="14" type="ORF">EBB54_19610</name>
</gene>
<dbReference type="InterPro" id="IPR050222">
    <property type="entry name" value="MATE_MdtK"/>
</dbReference>
<evidence type="ECO:0000313" key="14">
    <source>
        <dbReference type="EMBL" id="RRK35448.1"/>
    </source>
</evidence>
<dbReference type="Pfam" id="PF01554">
    <property type="entry name" value="MatE"/>
    <property type="match status" value="2"/>
</dbReference>
<dbReference type="NCBIfam" id="TIGR00797">
    <property type="entry name" value="matE"/>
    <property type="match status" value="1"/>
</dbReference>
<dbReference type="PIRSF" id="PIRSF006603">
    <property type="entry name" value="DinF"/>
    <property type="match status" value="1"/>
</dbReference>
<feature type="transmembrane region" description="Helical" evidence="13">
    <location>
        <begin position="163"/>
        <end position="184"/>
    </location>
</feature>
<feature type="transmembrane region" description="Helical" evidence="13">
    <location>
        <begin position="190"/>
        <end position="212"/>
    </location>
</feature>
<dbReference type="InterPro" id="IPR048279">
    <property type="entry name" value="MdtK-like"/>
</dbReference>
<dbReference type="InterPro" id="IPR002528">
    <property type="entry name" value="MATE_fam"/>
</dbReference>
<dbReference type="PANTHER" id="PTHR43298:SF2">
    <property type="entry name" value="FMN_FAD EXPORTER YEEO-RELATED"/>
    <property type="match status" value="1"/>
</dbReference>
<feature type="transmembrane region" description="Helical" evidence="13">
    <location>
        <begin position="133"/>
        <end position="151"/>
    </location>
</feature>
<comment type="caution">
    <text evidence="14">The sequence shown here is derived from an EMBL/GenBank/DDBJ whole genome shotgun (WGS) entry which is preliminary data.</text>
</comment>
<evidence type="ECO:0000256" key="3">
    <source>
        <dbReference type="ARBA" id="ARBA00010199"/>
    </source>
</evidence>
<evidence type="ECO:0000256" key="7">
    <source>
        <dbReference type="ARBA" id="ARBA00022475"/>
    </source>
</evidence>
<evidence type="ECO:0000256" key="13">
    <source>
        <dbReference type="SAM" id="Phobius"/>
    </source>
</evidence>
<accession>A0A426DRN8</accession>
<feature type="transmembrane region" description="Helical" evidence="13">
    <location>
        <begin position="92"/>
        <end position="113"/>
    </location>
</feature>
<keyword evidence="10" id="KW-0406">Ion transport</keyword>
<evidence type="ECO:0000256" key="11">
    <source>
        <dbReference type="ARBA" id="ARBA00023136"/>
    </source>
</evidence>
<keyword evidence="9 13" id="KW-1133">Transmembrane helix</keyword>
<evidence type="ECO:0000256" key="5">
    <source>
        <dbReference type="ARBA" id="ARBA00022448"/>
    </source>
</evidence>
<evidence type="ECO:0000256" key="12">
    <source>
        <dbReference type="ARBA" id="ARBA00031636"/>
    </source>
</evidence>
<comment type="similarity">
    <text evidence="3">Belongs to the multi antimicrobial extrusion (MATE) (TC 2.A.66.1) family.</text>
</comment>
<keyword evidence="15" id="KW-1185">Reference proteome</keyword>
<dbReference type="EMBL" id="RHJS01000002">
    <property type="protein sequence ID" value="RRK35448.1"/>
    <property type="molecule type" value="Genomic_DNA"/>
</dbReference>
<evidence type="ECO:0000256" key="6">
    <source>
        <dbReference type="ARBA" id="ARBA00022449"/>
    </source>
</evidence>
<sequence>MKLDLINGKPGRSMFLFALPMIIGNLFQQFYNMADSVIVGNLVGEEALAAVGASYSFTTVFIMVAIGSGMGASVLASQYLGAKKYREMKTSIYTFLIAFGMFSVLMALLGFFVNPAILRALKTPDNIFADAVLYLQIYFAGLPFMFMYSILSANFNALGKSQIPLILLIFSSVLNVVLDLWMVAGLRLGVAGVAIATVIAQGVSSVISFVILMRLLKEYETEGAVKKFDSGMFAGGVRIAVPSIIQQSIVSIGMLLTQSAVNQFGSSAVAGYSAGMRLESVCVVPMIASGNAMSTFTAQNLGAGNTKRVGEGYRAAFRIVIGFGAGLILISQFFYGPIISMFVSAAESPEAFSTGTAYLKFTGWFFAFLGFKSVTDGVLRGAGDVKVYMIANLINLGIRVSVAQLCSPVFGIQFVWYAVPLGWFVNFAISYLWYRTGNWKEKKLIES</sequence>
<evidence type="ECO:0000256" key="10">
    <source>
        <dbReference type="ARBA" id="ARBA00023065"/>
    </source>
</evidence>
<keyword evidence="7" id="KW-1003">Cell membrane</keyword>
<evidence type="ECO:0000256" key="4">
    <source>
        <dbReference type="ARBA" id="ARBA00020268"/>
    </source>
</evidence>
<dbReference type="CDD" id="cd13138">
    <property type="entry name" value="MATE_yoeA_like"/>
    <property type="match status" value="1"/>
</dbReference>